<keyword evidence="3 15" id="KW-0547">Nucleotide-binding</keyword>
<keyword evidence="1 15" id="KW-0540">Nuclease</keyword>
<accession>A0ABT7SC02</accession>
<keyword evidence="4 15" id="KW-0227">DNA damage</keyword>
<feature type="active site" description="For nuclease activity" evidence="15">
    <location>
        <position position="1010"/>
    </location>
</feature>
<evidence type="ECO:0000256" key="4">
    <source>
        <dbReference type="ARBA" id="ARBA00022763"/>
    </source>
</evidence>
<comment type="miscellaneous">
    <text evidence="15">In the RecBCD complex, RecB has a slow 3'-5' helicase, an exonuclease activity and loads RecA onto ssDNA, RecD has a fast 5'-3' helicase activity, while RecC stimulates the ATPase and processivity of the RecB helicase and contributes to recognition of the Chi site.</text>
</comment>
<evidence type="ECO:0000256" key="13">
    <source>
        <dbReference type="ARBA" id="ARBA00034617"/>
    </source>
</evidence>
<reference evidence="20 21" key="1">
    <citation type="submission" date="2023-06" db="EMBL/GenBank/DDBJ databases">
        <title>Cellulomonas sp. MW4 Whole genome sequence.</title>
        <authorList>
            <person name="Park S."/>
        </authorList>
    </citation>
    <scope>NUCLEOTIDE SEQUENCE [LARGE SCALE GENOMIC DNA]</scope>
    <source>
        <strain evidence="20 21">MW4</strain>
    </source>
</reference>
<dbReference type="EC" id="5.6.2.4" evidence="15"/>
<gene>
    <name evidence="15" type="primary">recB</name>
    <name evidence="20" type="ORF">QRT04_01865</name>
</gene>
<keyword evidence="11 15" id="KW-0234">DNA repair</keyword>
<dbReference type="InterPro" id="IPR014017">
    <property type="entry name" value="DNA_helicase_UvrD-like_C"/>
</dbReference>
<comment type="catalytic activity">
    <reaction evidence="15">
        <text>Exonucleolytic cleavage (in the presence of ATP) in either 5'- to 3'- or 3'- to 5'-direction to yield 5'-phosphooligonucleotides.</text>
        <dbReference type="EC" id="3.1.11.5"/>
    </reaction>
</comment>
<dbReference type="InterPro" id="IPR014016">
    <property type="entry name" value="UvrD-like_ATP-bd"/>
</dbReference>
<dbReference type="Pfam" id="PF13361">
    <property type="entry name" value="UvrD_C"/>
    <property type="match status" value="1"/>
</dbReference>
<evidence type="ECO:0000256" key="17">
    <source>
        <dbReference type="SAM" id="MobiDB-lite"/>
    </source>
</evidence>
<comment type="function">
    <text evidence="15">A helicase/nuclease that prepares dsDNA breaks (DSB) for recombinational DNA repair. Binds to DSBs and unwinds DNA via a highly rapid and processive ATP-dependent bidirectional helicase activity. Unwinds dsDNA until it encounters a Chi (crossover hotspot instigator) sequence from the 3' direction. Cuts ssDNA a few nucleotides 3' to the Chi site. The properties and activities of the enzyme are changed at Chi. The Chi-altered holoenzyme produces a long 3'-ssDNA overhang and facilitates RecA-binding to the ssDNA for homologous DNA recombination and repair. Holoenzyme degrades any linearized DNA that is unable to undergo homologous recombination. In the holoenzyme this subunit contributes ATPase, 3'-5' helicase, exonuclease activity and loads RecA onto ssDNA.</text>
</comment>
<comment type="subunit">
    <text evidence="15">Heterotrimer of RecB, RecC and RecD. All subunits contribute to DNA-binding. Interacts with RecA.</text>
</comment>
<dbReference type="PROSITE" id="PS51198">
    <property type="entry name" value="UVRD_HELICASE_ATP_BIND"/>
    <property type="match status" value="1"/>
</dbReference>
<keyword evidence="21" id="KW-1185">Reference proteome</keyword>
<comment type="similarity">
    <text evidence="15">Belongs to the helicase family. UvrD subfamily.</text>
</comment>
<organism evidence="20 21">
    <name type="scientific">Cellulomonas alba</name>
    <dbReference type="NCBI Taxonomy" id="3053467"/>
    <lineage>
        <taxon>Bacteria</taxon>
        <taxon>Bacillati</taxon>
        <taxon>Actinomycetota</taxon>
        <taxon>Actinomycetes</taxon>
        <taxon>Micrococcales</taxon>
        <taxon>Cellulomonadaceae</taxon>
        <taxon>Cellulomonas</taxon>
    </lineage>
</organism>
<comment type="cofactor">
    <cofactor evidence="15">
        <name>Mg(2+)</name>
        <dbReference type="ChEBI" id="CHEBI:18420"/>
    </cofactor>
    <text evidence="15">Binds 1 Mg(2+) ion per subunit.</text>
</comment>
<dbReference type="Pfam" id="PF00580">
    <property type="entry name" value="UvrD-helicase"/>
    <property type="match status" value="1"/>
</dbReference>
<dbReference type="PANTHER" id="PTHR11070:SF23">
    <property type="entry name" value="RECBCD ENZYME SUBUNIT RECB"/>
    <property type="match status" value="1"/>
</dbReference>
<feature type="region of interest" description="Disordered" evidence="17">
    <location>
        <begin position="699"/>
        <end position="725"/>
    </location>
</feature>
<evidence type="ECO:0000256" key="11">
    <source>
        <dbReference type="ARBA" id="ARBA00023204"/>
    </source>
</evidence>
<evidence type="ECO:0000256" key="15">
    <source>
        <dbReference type="HAMAP-Rule" id="MF_01485"/>
    </source>
</evidence>
<dbReference type="InterPro" id="IPR011604">
    <property type="entry name" value="PDDEXK-like_dom_sf"/>
</dbReference>
<feature type="binding site" evidence="15">
    <location>
        <position position="1010"/>
    </location>
    <ligand>
        <name>Mg(2+)</name>
        <dbReference type="ChEBI" id="CHEBI:18420"/>
    </ligand>
</feature>
<evidence type="ECO:0000256" key="6">
    <source>
        <dbReference type="ARBA" id="ARBA00022806"/>
    </source>
</evidence>
<evidence type="ECO:0000256" key="12">
    <source>
        <dbReference type="ARBA" id="ARBA00023235"/>
    </source>
</evidence>
<protein>
    <recommendedName>
        <fullName evidence="15">RecBCD enzyme subunit RecB</fullName>
        <ecNumber evidence="15">3.1.11.5</ecNumber>
        <ecNumber evidence="15">5.6.2.4</ecNumber>
    </recommendedName>
    <alternativeName>
        <fullName evidence="15">DNA 3'-5' helicase subunit RecB</fullName>
    </alternativeName>
    <alternativeName>
        <fullName evidence="15">Exonuclease V subunit RecB</fullName>
        <shortName evidence="15">ExoV subunit RecB</shortName>
    </alternativeName>
    <alternativeName>
        <fullName evidence="15">Helicase/nuclease RecBCD subunit RecB</fullName>
    </alternativeName>
</protein>
<feature type="region of interest" description="Nuclease activity, interacts with RecD and RecA" evidence="15">
    <location>
        <begin position="782"/>
        <end position="1120"/>
    </location>
</feature>
<keyword evidence="12 15" id="KW-0413">Isomerase</keyword>
<keyword evidence="7 15" id="KW-0269">Exonuclease</keyword>
<keyword evidence="5 15" id="KW-0378">Hydrolase</keyword>
<evidence type="ECO:0000256" key="3">
    <source>
        <dbReference type="ARBA" id="ARBA00022741"/>
    </source>
</evidence>
<dbReference type="SUPFAM" id="SSF52540">
    <property type="entry name" value="P-loop containing nucleoside triphosphate hydrolases"/>
    <property type="match status" value="1"/>
</dbReference>
<dbReference type="PROSITE" id="PS51217">
    <property type="entry name" value="UVRD_HELICASE_CTER"/>
    <property type="match status" value="1"/>
</dbReference>
<keyword evidence="2 15" id="KW-0479">Metal-binding</keyword>
<dbReference type="Gene3D" id="3.40.50.300">
    <property type="entry name" value="P-loop containing nucleotide triphosphate hydrolases"/>
    <property type="match status" value="3"/>
</dbReference>
<dbReference type="Pfam" id="PF12705">
    <property type="entry name" value="PDDEXK_1"/>
    <property type="match status" value="1"/>
</dbReference>
<feature type="domain" description="UvrD-like helicase C-terminal" evidence="19">
    <location>
        <begin position="360"/>
        <end position="617"/>
    </location>
</feature>
<comment type="catalytic activity">
    <reaction evidence="13 15">
        <text>Couples ATP hydrolysis with the unwinding of duplex DNA by translocating in the 3'-5' direction.</text>
        <dbReference type="EC" id="5.6.2.4"/>
    </reaction>
</comment>
<evidence type="ECO:0000313" key="20">
    <source>
        <dbReference type="EMBL" id="MDM7853666.1"/>
    </source>
</evidence>
<evidence type="ECO:0000256" key="2">
    <source>
        <dbReference type="ARBA" id="ARBA00022723"/>
    </source>
</evidence>
<keyword evidence="6 15" id="KW-0347">Helicase</keyword>
<evidence type="ECO:0000256" key="8">
    <source>
        <dbReference type="ARBA" id="ARBA00022840"/>
    </source>
</evidence>
<evidence type="ECO:0000259" key="18">
    <source>
        <dbReference type="PROSITE" id="PS51198"/>
    </source>
</evidence>
<feature type="region of interest" description="DNA-binding and helicase activity, interacts with RecC" evidence="15">
    <location>
        <begin position="1"/>
        <end position="766"/>
    </location>
</feature>
<dbReference type="Proteomes" id="UP001529338">
    <property type="component" value="Unassembled WGS sequence"/>
</dbReference>
<evidence type="ECO:0000259" key="19">
    <source>
        <dbReference type="PROSITE" id="PS51217"/>
    </source>
</evidence>
<keyword evidence="8 15" id="KW-0067">ATP-binding</keyword>
<dbReference type="CDD" id="cd22352">
    <property type="entry name" value="RecB_C-like"/>
    <property type="match status" value="1"/>
</dbReference>
<dbReference type="RefSeq" id="WP_289453186.1">
    <property type="nucleotide sequence ID" value="NZ_JAUCGQ010000001.1"/>
</dbReference>
<sequence>MTSPVFDVAGPLPVGTVVLEASAGTGKTTTIASLAARYVAEGAARLPELMLVTFGRMATSELRDRVRARLVEVERALRASTPQPTDDEVVALLAAVDDDERLGRADRLARALAEFDAATITTTHGFCQQMLATLGTVGDVDHDATLVPDVATLEAEVVDDLYLRKYVGSEQPLVTVATARQVAHEAISDHSARLEPEDAPADTPGQLRYGLAAAARAEFVRRKRAQRVLDYDDLLVVLRDALADPATGAAAAARVRERYTVVMVDEFQDTDPVQWEILRTAFHGHRTLILIGDPKQAIYAFRGADVATYLRAAADAQTQTLTRNWRADPAVLAGLAPILEGTALGDPRIVVHPVSPGRSGRRLNGGPGVIVRQITRSAVGAVGPKAPAVWPVRELLHRDVAAQVVRTLSRAQLRDEGGWRPVEPGDIAILARKNREAVAVRDALADVGVPAVVTGLASVFNTAAAQDWLLLLSALARPALPGAVAAAALTPFLGWDATRLALADDKERDELADRLRAWSRVLADRGVVSIQEAAAADGMRARLLERPDGERRLTDLRHVGEALHAAATGQGMGAAALLEWLRARIDDAESDYAEERSRRLETDAAAVQVITVHASKGLQFPVVMVPYLWDRWTPRTPETLQFHSNGERTLHVGGAGSPRYTEARAAWSVDDAGETLRLAYVALTRATSQVVLWWAPSSNSPSGPLTRLLQGSRAADGTPQDSVPTTTDVATEAVLRDLVARAPGHLHLEVVQDQPPTTRWTAPLHTAPTLAVDTLDRPVDSAWRRTSFSALTAPAHGGAVRDADTGVATEPDVAGLQDEPDAPSLVPPAAAAVTPDEAMLRTLPSPMAELPAGTTFGTVVHRALELFDTSATDTRAELTLQCDRAGTVPGLAPAKLADALLPAVSTPLGPLARGAALRDFATRDRLAELDFELPLAGGDRGGRPPASLRDVAALLRTHLPADDVFAGYADRLADDGLPPGRLRGYLTGSIDAVLRIPADAPGGHRYLVVDYKTNRLGPVDEPLSAWHYRPEAMSAAMLDQHYPLQLMLYSVALHRYLRWRVPPYDPDVHLGGGLYLFLRGMLGPEAPVVAGTTVGVMAWRPPAALVVALSDLLDGRGSTR</sequence>
<comment type="catalytic activity">
    <reaction evidence="14 15">
        <text>ATP + H2O = ADP + phosphate + H(+)</text>
        <dbReference type="Rhea" id="RHEA:13065"/>
        <dbReference type="ChEBI" id="CHEBI:15377"/>
        <dbReference type="ChEBI" id="CHEBI:15378"/>
        <dbReference type="ChEBI" id="CHEBI:30616"/>
        <dbReference type="ChEBI" id="CHEBI:43474"/>
        <dbReference type="ChEBI" id="CHEBI:456216"/>
        <dbReference type="EC" id="5.6.2.4"/>
    </reaction>
</comment>
<evidence type="ECO:0000256" key="16">
    <source>
        <dbReference type="PROSITE-ProRule" id="PRU00560"/>
    </source>
</evidence>
<evidence type="ECO:0000256" key="1">
    <source>
        <dbReference type="ARBA" id="ARBA00022722"/>
    </source>
</evidence>
<dbReference type="SUPFAM" id="SSF52980">
    <property type="entry name" value="Restriction endonuclease-like"/>
    <property type="match status" value="1"/>
</dbReference>
<dbReference type="EC" id="3.1.11.5" evidence="15"/>
<evidence type="ECO:0000256" key="14">
    <source>
        <dbReference type="ARBA" id="ARBA00048988"/>
    </source>
</evidence>
<dbReference type="PANTHER" id="PTHR11070">
    <property type="entry name" value="UVRD / RECB / PCRA DNA HELICASE FAMILY MEMBER"/>
    <property type="match status" value="1"/>
</dbReference>
<dbReference type="InterPro" id="IPR000212">
    <property type="entry name" value="DNA_helicase_UvrD/REP"/>
</dbReference>
<feature type="domain" description="UvrD-like helicase ATP-binding" evidence="18">
    <location>
        <begin position="1"/>
        <end position="328"/>
    </location>
</feature>
<evidence type="ECO:0000256" key="9">
    <source>
        <dbReference type="ARBA" id="ARBA00022842"/>
    </source>
</evidence>
<dbReference type="InterPro" id="IPR038726">
    <property type="entry name" value="PDDEXK_AddAB-type"/>
</dbReference>
<comment type="domain">
    <text evidence="15">The N-terminal DNA-binding domain is a ssDNA-dependent ATPase and has ATP-dependent 3'-5' helicase function. This domain interacts with RecC.</text>
</comment>
<comment type="caution">
    <text evidence="20">The sequence shown here is derived from an EMBL/GenBank/DDBJ whole genome shotgun (WGS) entry which is preliminary data.</text>
</comment>
<proteinExistence type="inferred from homology"/>
<dbReference type="Gene3D" id="3.90.320.10">
    <property type="match status" value="1"/>
</dbReference>
<keyword evidence="10 15" id="KW-0238">DNA-binding</keyword>
<dbReference type="InterPro" id="IPR004586">
    <property type="entry name" value="RecB"/>
</dbReference>
<feature type="binding site" evidence="16">
    <location>
        <begin position="21"/>
        <end position="28"/>
    </location>
    <ligand>
        <name>ATP</name>
        <dbReference type="ChEBI" id="CHEBI:30616"/>
    </ligand>
</feature>
<feature type="binding site" evidence="15">
    <location>
        <position position="991"/>
    </location>
    <ligand>
        <name>Mg(2+)</name>
        <dbReference type="ChEBI" id="CHEBI:18420"/>
    </ligand>
</feature>
<evidence type="ECO:0000256" key="10">
    <source>
        <dbReference type="ARBA" id="ARBA00023125"/>
    </source>
</evidence>
<evidence type="ECO:0000256" key="5">
    <source>
        <dbReference type="ARBA" id="ARBA00022801"/>
    </source>
</evidence>
<feature type="binding site" evidence="15">
    <location>
        <position position="861"/>
    </location>
    <ligand>
        <name>Mg(2+)</name>
        <dbReference type="ChEBI" id="CHEBI:18420"/>
    </ligand>
</feature>
<comment type="domain">
    <text evidence="15">The C-terminal domain has nuclease activity and interacts with RecD. It interacts with RecA, facilitating its loading onto ssDNA.</text>
</comment>
<evidence type="ECO:0000256" key="7">
    <source>
        <dbReference type="ARBA" id="ARBA00022839"/>
    </source>
</evidence>
<name>A0ABT7SC02_9CELL</name>
<dbReference type="HAMAP" id="MF_01485">
    <property type="entry name" value="RecB"/>
    <property type="match status" value="1"/>
</dbReference>
<dbReference type="InterPro" id="IPR027417">
    <property type="entry name" value="P-loop_NTPase"/>
</dbReference>
<evidence type="ECO:0000313" key="21">
    <source>
        <dbReference type="Proteomes" id="UP001529338"/>
    </source>
</evidence>
<dbReference type="InterPro" id="IPR011335">
    <property type="entry name" value="Restrct_endonuc-II-like"/>
</dbReference>
<dbReference type="EMBL" id="JAUCGQ010000001">
    <property type="protein sequence ID" value="MDM7853666.1"/>
    <property type="molecule type" value="Genomic_DNA"/>
</dbReference>
<keyword evidence="9 15" id="KW-0460">Magnesium</keyword>